<evidence type="ECO:0000313" key="1">
    <source>
        <dbReference type="EMBL" id="KAK8006176.1"/>
    </source>
</evidence>
<dbReference type="InterPro" id="IPR036770">
    <property type="entry name" value="Ankyrin_rpt-contain_sf"/>
</dbReference>
<reference evidence="1 2" key="1">
    <citation type="submission" date="2023-01" db="EMBL/GenBank/DDBJ databases">
        <title>Analysis of 21 Apiospora genomes using comparative genomics revels a genus with tremendous synthesis potential of carbohydrate active enzymes and secondary metabolites.</title>
        <authorList>
            <person name="Sorensen T."/>
        </authorList>
    </citation>
    <scope>NUCLEOTIDE SEQUENCE [LARGE SCALE GENOMIC DNA]</scope>
    <source>
        <strain evidence="1 2">CBS 20057</strain>
    </source>
</reference>
<dbReference type="EMBL" id="JAQQWI010000017">
    <property type="protein sequence ID" value="KAK8006176.1"/>
    <property type="molecule type" value="Genomic_DNA"/>
</dbReference>
<keyword evidence="2" id="KW-1185">Reference proteome</keyword>
<name>A0ABR1RAQ9_9PEZI</name>
<evidence type="ECO:0008006" key="3">
    <source>
        <dbReference type="Google" id="ProtNLM"/>
    </source>
</evidence>
<comment type="caution">
    <text evidence="1">The sequence shown here is derived from an EMBL/GenBank/DDBJ whole genome shotgun (WGS) entry which is preliminary data.</text>
</comment>
<evidence type="ECO:0000313" key="2">
    <source>
        <dbReference type="Proteomes" id="UP001396898"/>
    </source>
</evidence>
<dbReference type="Gene3D" id="1.25.40.20">
    <property type="entry name" value="Ankyrin repeat-containing domain"/>
    <property type="match status" value="1"/>
</dbReference>
<sequence length="165" mass="17803">MADDTRTEFLLACAKGDLAQIEQLHAQAMVPTTEEGVDVPFLQEAFTNAIDHQHAPVVDVLLQRSPPSFTSHLPDQVLLRALDAGADMYRRFVLFDRSVATRNFGHAGDALALAVLKNDLALLRLLLGHGASAADCRLFHRPIAVAARGLKDLDGGILEALEDAA</sequence>
<gene>
    <name evidence="1" type="ORF">PG991_012473</name>
</gene>
<protein>
    <recommendedName>
        <fullName evidence="3">Ankyrin repeat domain-containing protein</fullName>
    </recommendedName>
</protein>
<accession>A0ABR1RAQ9</accession>
<dbReference type="Proteomes" id="UP001396898">
    <property type="component" value="Unassembled WGS sequence"/>
</dbReference>
<proteinExistence type="predicted"/>
<organism evidence="1 2">
    <name type="scientific">Apiospora marii</name>
    <dbReference type="NCBI Taxonomy" id="335849"/>
    <lineage>
        <taxon>Eukaryota</taxon>
        <taxon>Fungi</taxon>
        <taxon>Dikarya</taxon>
        <taxon>Ascomycota</taxon>
        <taxon>Pezizomycotina</taxon>
        <taxon>Sordariomycetes</taxon>
        <taxon>Xylariomycetidae</taxon>
        <taxon>Amphisphaeriales</taxon>
        <taxon>Apiosporaceae</taxon>
        <taxon>Apiospora</taxon>
    </lineage>
</organism>